<sequence>MKKLYVEINEAKTGAILVENKYYESVDTYEMAYSIISNQLIADGKNVLYYEDMYLEQNFNEQYKEAEEKDTLEKFFDKMFNGILKEEDYKKLLEMLDNIPDEFDPEEELANCIANKNRKSDFYGDGLRVIVEYLESISHEDALAVVTYYYFYFGFGYEDQLISDIKSDKEDETKFEYVERAAVI</sequence>
<protein>
    <submittedName>
        <fullName evidence="1">Uncharacterized protein</fullName>
    </submittedName>
</protein>
<dbReference type="Proteomes" id="UP000278653">
    <property type="component" value="Unassembled WGS sequence"/>
</dbReference>
<accession>A0A3R9PEI6</accession>
<organism evidence="1 2">
    <name type="scientific">Streptococcus mitis</name>
    <dbReference type="NCBI Taxonomy" id="28037"/>
    <lineage>
        <taxon>Bacteria</taxon>
        <taxon>Bacillati</taxon>
        <taxon>Bacillota</taxon>
        <taxon>Bacilli</taxon>
        <taxon>Lactobacillales</taxon>
        <taxon>Streptococcaceae</taxon>
        <taxon>Streptococcus</taxon>
        <taxon>Streptococcus mitis group</taxon>
    </lineage>
</organism>
<dbReference type="AlphaFoldDB" id="A0A3R9PEI6"/>
<gene>
    <name evidence="1" type="ORF">D8865_08965</name>
</gene>
<name>A0A3R9PEI6_STRMT</name>
<evidence type="ECO:0000313" key="2">
    <source>
        <dbReference type="Proteomes" id="UP000278653"/>
    </source>
</evidence>
<evidence type="ECO:0000313" key="1">
    <source>
        <dbReference type="EMBL" id="RSI59592.1"/>
    </source>
</evidence>
<proteinExistence type="predicted"/>
<comment type="caution">
    <text evidence="1">The sequence shown here is derived from an EMBL/GenBank/DDBJ whole genome shotgun (WGS) entry which is preliminary data.</text>
</comment>
<reference evidence="1 2" key="1">
    <citation type="submission" date="2018-11" db="EMBL/GenBank/DDBJ databases">
        <title>Species Designations Belie Phenotypic and Genotypic Heterogeneity in Oral Streptococci.</title>
        <authorList>
            <person name="Velsko I."/>
        </authorList>
    </citation>
    <scope>NUCLEOTIDE SEQUENCE [LARGE SCALE GENOMIC DNA]</scope>
    <source>
        <strain evidence="1 2">BCC15</strain>
    </source>
</reference>
<dbReference type="RefSeq" id="WP_125448043.1">
    <property type="nucleotide sequence ID" value="NZ_RJNH01000013.1"/>
</dbReference>
<dbReference type="EMBL" id="RJNH01000013">
    <property type="protein sequence ID" value="RSI59592.1"/>
    <property type="molecule type" value="Genomic_DNA"/>
</dbReference>